<gene>
    <name evidence="2" type="ORF">DFH08DRAFT_852403</name>
</gene>
<proteinExistence type="predicted"/>
<feature type="signal peptide" evidence="1">
    <location>
        <begin position="1"/>
        <end position="18"/>
    </location>
</feature>
<evidence type="ECO:0000256" key="1">
    <source>
        <dbReference type="SAM" id="SignalP"/>
    </source>
</evidence>
<feature type="chain" id="PRO_5041944715" description="Secreted protein" evidence="1">
    <location>
        <begin position="19"/>
        <end position="149"/>
    </location>
</feature>
<keyword evidence="3" id="KW-1185">Reference proteome</keyword>
<evidence type="ECO:0008006" key="4">
    <source>
        <dbReference type="Google" id="ProtNLM"/>
    </source>
</evidence>
<dbReference type="Proteomes" id="UP001218218">
    <property type="component" value="Unassembled WGS sequence"/>
</dbReference>
<sequence>MLSLLYFLSFSLHGHASCEQFYFLNSTLEFEHCLNRATQQEIRSRCLSGPLACILGQIDSLKTTTVLSNVEMDTTGKLTARLKFNCCFTPVKSLPAGLSSVGDFISSQLNAASDELKLCLKKIESSFAKSLPGLIPQKIDHLTRITAAL</sequence>
<keyword evidence="1" id="KW-0732">Signal</keyword>
<dbReference type="AlphaFoldDB" id="A0AAD7ADV3"/>
<protein>
    <recommendedName>
        <fullName evidence="4">Secreted protein</fullName>
    </recommendedName>
</protein>
<accession>A0AAD7ADV3</accession>
<reference evidence="2" key="1">
    <citation type="submission" date="2023-03" db="EMBL/GenBank/DDBJ databases">
        <title>Massive genome expansion in bonnet fungi (Mycena s.s.) driven by repeated elements and novel gene families across ecological guilds.</title>
        <authorList>
            <consortium name="Lawrence Berkeley National Laboratory"/>
            <person name="Harder C.B."/>
            <person name="Miyauchi S."/>
            <person name="Viragh M."/>
            <person name="Kuo A."/>
            <person name="Thoen E."/>
            <person name="Andreopoulos B."/>
            <person name="Lu D."/>
            <person name="Skrede I."/>
            <person name="Drula E."/>
            <person name="Henrissat B."/>
            <person name="Morin E."/>
            <person name="Kohler A."/>
            <person name="Barry K."/>
            <person name="LaButti K."/>
            <person name="Morin E."/>
            <person name="Salamov A."/>
            <person name="Lipzen A."/>
            <person name="Mereny Z."/>
            <person name="Hegedus B."/>
            <person name="Baldrian P."/>
            <person name="Stursova M."/>
            <person name="Weitz H."/>
            <person name="Taylor A."/>
            <person name="Grigoriev I.V."/>
            <person name="Nagy L.G."/>
            <person name="Martin F."/>
            <person name="Kauserud H."/>
        </authorList>
    </citation>
    <scope>NUCLEOTIDE SEQUENCE</scope>
    <source>
        <strain evidence="2">CBHHK002</strain>
    </source>
</reference>
<evidence type="ECO:0000313" key="2">
    <source>
        <dbReference type="EMBL" id="KAJ7355406.1"/>
    </source>
</evidence>
<organism evidence="2 3">
    <name type="scientific">Mycena albidolilacea</name>
    <dbReference type="NCBI Taxonomy" id="1033008"/>
    <lineage>
        <taxon>Eukaryota</taxon>
        <taxon>Fungi</taxon>
        <taxon>Dikarya</taxon>
        <taxon>Basidiomycota</taxon>
        <taxon>Agaricomycotina</taxon>
        <taxon>Agaricomycetes</taxon>
        <taxon>Agaricomycetidae</taxon>
        <taxon>Agaricales</taxon>
        <taxon>Marasmiineae</taxon>
        <taxon>Mycenaceae</taxon>
        <taxon>Mycena</taxon>
    </lineage>
</organism>
<evidence type="ECO:0000313" key="3">
    <source>
        <dbReference type="Proteomes" id="UP001218218"/>
    </source>
</evidence>
<dbReference type="EMBL" id="JARIHO010000009">
    <property type="protein sequence ID" value="KAJ7355406.1"/>
    <property type="molecule type" value="Genomic_DNA"/>
</dbReference>
<comment type="caution">
    <text evidence="2">The sequence shown here is derived from an EMBL/GenBank/DDBJ whole genome shotgun (WGS) entry which is preliminary data.</text>
</comment>
<name>A0AAD7ADV3_9AGAR</name>